<comment type="subunit">
    <text evidence="8">Homodimer, forms a heterotetramer with a Cas1 homodimer.</text>
</comment>
<keyword evidence="6 8" id="KW-0460">Magnesium</keyword>
<dbReference type="InterPro" id="IPR021127">
    <property type="entry name" value="CRISPR_associated_Cas2"/>
</dbReference>
<dbReference type="GO" id="GO:0004521">
    <property type="term" value="F:RNA endonuclease activity"/>
    <property type="evidence" value="ECO:0007669"/>
    <property type="project" value="InterPro"/>
</dbReference>
<evidence type="ECO:0000313" key="9">
    <source>
        <dbReference type="EMBL" id="MQL56638.1"/>
    </source>
</evidence>
<evidence type="ECO:0000256" key="8">
    <source>
        <dbReference type="HAMAP-Rule" id="MF_01471"/>
    </source>
</evidence>
<dbReference type="EMBL" id="WHYS01000022">
    <property type="protein sequence ID" value="MQL56638.1"/>
    <property type="molecule type" value="Genomic_DNA"/>
</dbReference>
<protein>
    <recommendedName>
        <fullName evidence="8">CRISPR-associated endoribonuclease Cas2</fullName>
        <ecNumber evidence="8">3.1.-.-</ecNumber>
    </recommendedName>
</protein>
<sequence length="94" mass="10737">MMYVVVAFDISSEKVRGKIRRYLRRLGLSMVNRSVYAGVGGYKTASLISDMAKRNLEEGDNLYIVVIRDSEYESSVNCSKGDCRKLSERKYEVL</sequence>
<feature type="binding site" evidence="8">
    <location>
        <position position="9"/>
    </location>
    <ligand>
        <name>Mg(2+)</name>
        <dbReference type="ChEBI" id="CHEBI:18420"/>
        <note>catalytic</note>
    </ligand>
</feature>
<dbReference type="InterPro" id="IPR019199">
    <property type="entry name" value="Virulence_VapD/CRISPR_Cas2"/>
</dbReference>
<keyword evidence="2 8" id="KW-0540">Nuclease</keyword>
<evidence type="ECO:0000256" key="4">
    <source>
        <dbReference type="ARBA" id="ARBA00022759"/>
    </source>
</evidence>
<dbReference type="AlphaFoldDB" id="A0A6G1T7P0"/>
<keyword evidence="5 8" id="KW-0378">Hydrolase</keyword>
<proteinExistence type="inferred from homology"/>
<name>A0A6G1T7P0_ACIAM</name>
<dbReference type="EC" id="3.1.-.-" evidence="8"/>
<dbReference type="GO" id="GO:0046872">
    <property type="term" value="F:metal ion binding"/>
    <property type="evidence" value="ECO:0007669"/>
    <property type="project" value="UniProtKB-UniRule"/>
</dbReference>
<comment type="function">
    <text evidence="8">CRISPR (clustered regularly interspaced short palindromic repeat), is an adaptive immune system that provides protection against mobile genetic elements (viruses, transposable elements and conjugative plasmids). CRISPR clusters contain sequences complementary to antecedent mobile elements and target invading nucleic acids. CRISPR clusters are transcribed and processed into CRISPR RNA (crRNA). Functions as a ssRNA-specific endoribonuclease. Involved in the integration of spacer DNA into the CRISPR cassette.</text>
</comment>
<dbReference type="Pfam" id="PF09827">
    <property type="entry name" value="CRISPR_Cas2"/>
    <property type="match status" value="1"/>
</dbReference>
<keyword evidence="7 8" id="KW-0051">Antiviral defense</keyword>
<comment type="caution">
    <text evidence="9">The sequence shown here is derived from an EMBL/GenBank/DDBJ whole genome shotgun (WGS) entry which is preliminary data.</text>
</comment>
<evidence type="ECO:0000256" key="2">
    <source>
        <dbReference type="ARBA" id="ARBA00022722"/>
    </source>
</evidence>
<dbReference type="NCBIfam" id="TIGR01573">
    <property type="entry name" value="cas2"/>
    <property type="match status" value="1"/>
</dbReference>
<organism evidence="9 10">
    <name type="scientific">Acidianus ambivalens</name>
    <name type="common">Desulfurolobus ambivalens</name>
    <dbReference type="NCBI Taxonomy" id="2283"/>
    <lineage>
        <taxon>Archaea</taxon>
        <taxon>Thermoproteota</taxon>
        <taxon>Thermoprotei</taxon>
        <taxon>Sulfolobales</taxon>
        <taxon>Sulfolobaceae</taxon>
        <taxon>Acidianus</taxon>
    </lineage>
</organism>
<keyword evidence="3 8" id="KW-0479">Metal-binding</keyword>
<dbReference type="Gene3D" id="3.30.70.240">
    <property type="match status" value="1"/>
</dbReference>
<evidence type="ECO:0000313" key="10">
    <source>
        <dbReference type="Proteomes" id="UP000474054"/>
    </source>
</evidence>
<reference evidence="9 10" key="1">
    <citation type="submission" date="2019-10" db="EMBL/GenBank/DDBJ databases">
        <title>Comparative genomics of sulfur disproportionating microorganisms.</title>
        <authorList>
            <person name="Ward L.M."/>
            <person name="Bertran E."/>
            <person name="Johnston D."/>
        </authorList>
    </citation>
    <scope>NUCLEOTIDE SEQUENCE [LARGE SCALE GENOMIC DNA]</scope>
    <source>
        <strain evidence="9 10">DSM 3772</strain>
    </source>
</reference>
<dbReference type="GO" id="GO:0043571">
    <property type="term" value="P:maintenance of CRISPR repeat elements"/>
    <property type="evidence" value="ECO:0007669"/>
    <property type="project" value="UniProtKB-UniRule"/>
</dbReference>
<dbReference type="Proteomes" id="UP000474054">
    <property type="component" value="Unassembled WGS sequence"/>
</dbReference>
<dbReference type="HAMAP" id="MF_01471">
    <property type="entry name" value="Cas2"/>
    <property type="match status" value="1"/>
</dbReference>
<evidence type="ECO:0000256" key="7">
    <source>
        <dbReference type="ARBA" id="ARBA00023118"/>
    </source>
</evidence>
<evidence type="ECO:0000256" key="5">
    <source>
        <dbReference type="ARBA" id="ARBA00022801"/>
    </source>
</evidence>
<dbReference type="SUPFAM" id="SSF143430">
    <property type="entry name" value="TTP0101/SSO1404-like"/>
    <property type="match status" value="1"/>
</dbReference>
<dbReference type="GO" id="GO:0016787">
    <property type="term" value="F:hydrolase activity"/>
    <property type="evidence" value="ECO:0007669"/>
    <property type="project" value="UniProtKB-KW"/>
</dbReference>
<comment type="similarity">
    <text evidence="8">Belongs to the CRISPR-associated endoribonuclease Cas2 protein family.</text>
</comment>
<keyword evidence="4 8" id="KW-0255">Endonuclease</keyword>
<comment type="cofactor">
    <cofactor evidence="1 8">
        <name>Mg(2+)</name>
        <dbReference type="ChEBI" id="CHEBI:18420"/>
    </cofactor>
</comment>
<accession>A0A6G1T7P0</accession>
<evidence type="ECO:0000256" key="6">
    <source>
        <dbReference type="ARBA" id="ARBA00022842"/>
    </source>
</evidence>
<gene>
    <name evidence="8 9" type="primary">cas2</name>
    <name evidence="9" type="ORF">GFB69_13315</name>
</gene>
<evidence type="ECO:0000256" key="1">
    <source>
        <dbReference type="ARBA" id="ARBA00001946"/>
    </source>
</evidence>
<dbReference type="GO" id="GO:0051607">
    <property type="term" value="P:defense response to virus"/>
    <property type="evidence" value="ECO:0007669"/>
    <property type="project" value="UniProtKB-UniRule"/>
</dbReference>
<evidence type="ECO:0000256" key="3">
    <source>
        <dbReference type="ARBA" id="ARBA00022723"/>
    </source>
</evidence>